<dbReference type="GO" id="GO:0016491">
    <property type="term" value="F:oxidoreductase activity"/>
    <property type="evidence" value="ECO:0007669"/>
    <property type="project" value="UniProtKB-KW"/>
</dbReference>
<comment type="caution">
    <text evidence="3">The sequence shown here is derived from an EMBL/GenBank/DDBJ whole genome shotgun (WGS) entry which is preliminary data.</text>
</comment>
<gene>
    <name evidence="3" type="ORF">DKG75_19765</name>
</gene>
<evidence type="ECO:0000313" key="3">
    <source>
        <dbReference type="EMBL" id="PWR19190.1"/>
    </source>
</evidence>
<dbReference type="Proteomes" id="UP000246077">
    <property type="component" value="Unassembled WGS sequence"/>
</dbReference>
<dbReference type="SUPFAM" id="SSF51735">
    <property type="entry name" value="NAD(P)-binding Rossmann-fold domains"/>
    <property type="match status" value="1"/>
</dbReference>
<keyword evidence="2" id="KW-0560">Oxidoreductase</keyword>
<dbReference type="InterPro" id="IPR002347">
    <property type="entry name" value="SDR_fam"/>
</dbReference>
<dbReference type="Pfam" id="PF13561">
    <property type="entry name" value="adh_short_C2"/>
    <property type="match status" value="1"/>
</dbReference>
<evidence type="ECO:0000256" key="2">
    <source>
        <dbReference type="ARBA" id="ARBA00023002"/>
    </source>
</evidence>
<dbReference type="Gene3D" id="3.40.50.720">
    <property type="entry name" value="NAD(P)-binding Rossmann-like Domain"/>
    <property type="match status" value="1"/>
</dbReference>
<accession>A0A317DZ68</accession>
<reference evidence="4" key="1">
    <citation type="submission" date="2018-05" db="EMBL/GenBank/DDBJ databases">
        <title>Zavarzinia sp. HR-AS.</title>
        <authorList>
            <person name="Lee Y."/>
            <person name="Jeon C.O."/>
        </authorList>
    </citation>
    <scope>NUCLEOTIDE SEQUENCE [LARGE SCALE GENOMIC DNA]</scope>
    <source>
        <strain evidence="4">DSM 1231</strain>
    </source>
</reference>
<protein>
    <submittedName>
        <fullName evidence="3">3-beta hydroxysteroid dehydrogenase</fullName>
    </submittedName>
</protein>
<dbReference type="PRINTS" id="PR00081">
    <property type="entry name" value="GDHRDH"/>
</dbReference>
<evidence type="ECO:0000313" key="4">
    <source>
        <dbReference type="Proteomes" id="UP000246077"/>
    </source>
</evidence>
<name>A0A317DZ68_9PROT</name>
<organism evidence="3 4">
    <name type="scientific">Zavarzinia compransoris</name>
    <dbReference type="NCBI Taxonomy" id="1264899"/>
    <lineage>
        <taxon>Bacteria</taxon>
        <taxon>Pseudomonadati</taxon>
        <taxon>Pseudomonadota</taxon>
        <taxon>Alphaproteobacteria</taxon>
        <taxon>Rhodospirillales</taxon>
        <taxon>Zavarziniaceae</taxon>
        <taxon>Zavarzinia</taxon>
    </lineage>
</organism>
<dbReference type="AlphaFoldDB" id="A0A317DZ68"/>
<evidence type="ECO:0000256" key="1">
    <source>
        <dbReference type="ARBA" id="ARBA00006484"/>
    </source>
</evidence>
<dbReference type="InterPro" id="IPR020904">
    <property type="entry name" value="Sc_DH/Rdtase_CS"/>
</dbReference>
<sequence length="274" mass="27525">MPISSPEGIMSGQDFAGRVALVTGGASGIGHATVEGFVARGGSAVIADINAGLAGERAAALGGRAIAVTLDVADEAGWIAAVAAARAAFGGLDVVVNAAGISFTSSVANTEIEDWNRVVGVNQTGTFLGCKHGLLAIAETGRGGAIVNISSVQGIHAHAASFVYNTTKAAVRMMSKSVALSGALFQPPIRCNTVLPGYVDTPILAPVADMLGGREALVAGMSRDTPLGRLIEAGEIAEAILFLASDRAAMVTGAELVVDGGLTVPMHITYAQAM</sequence>
<dbReference type="FunFam" id="3.40.50.720:FF:000084">
    <property type="entry name" value="Short-chain dehydrogenase reductase"/>
    <property type="match status" value="1"/>
</dbReference>
<comment type="similarity">
    <text evidence="1">Belongs to the short-chain dehydrogenases/reductases (SDR) family.</text>
</comment>
<dbReference type="EMBL" id="QGLF01000005">
    <property type="protein sequence ID" value="PWR19190.1"/>
    <property type="molecule type" value="Genomic_DNA"/>
</dbReference>
<dbReference type="InterPro" id="IPR036291">
    <property type="entry name" value="NAD(P)-bd_dom_sf"/>
</dbReference>
<proteinExistence type="inferred from homology"/>
<dbReference type="PRINTS" id="PR00080">
    <property type="entry name" value="SDRFAMILY"/>
</dbReference>
<dbReference type="OrthoDB" id="198783at2"/>
<dbReference type="PANTHER" id="PTHR24321:SF15">
    <property type="entry name" value="OXIDOREDUCTASE UCPA"/>
    <property type="match status" value="1"/>
</dbReference>
<dbReference type="PANTHER" id="PTHR24321">
    <property type="entry name" value="DEHYDROGENASES, SHORT CHAIN"/>
    <property type="match status" value="1"/>
</dbReference>
<dbReference type="PROSITE" id="PS00061">
    <property type="entry name" value="ADH_SHORT"/>
    <property type="match status" value="1"/>
</dbReference>
<keyword evidence="4" id="KW-1185">Reference proteome</keyword>